<dbReference type="EMBL" id="JARKHS020012257">
    <property type="protein sequence ID" value="KAK8777058.1"/>
    <property type="molecule type" value="Genomic_DNA"/>
</dbReference>
<proteinExistence type="predicted"/>
<gene>
    <name evidence="1" type="ORF">V5799_029597</name>
</gene>
<evidence type="ECO:0000313" key="2">
    <source>
        <dbReference type="Proteomes" id="UP001321473"/>
    </source>
</evidence>
<comment type="caution">
    <text evidence="1">The sequence shown here is derived from an EMBL/GenBank/DDBJ whole genome shotgun (WGS) entry which is preliminary data.</text>
</comment>
<dbReference type="Proteomes" id="UP001321473">
    <property type="component" value="Unassembled WGS sequence"/>
</dbReference>
<reference evidence="1 2" key="1">
    <citation type="journal article" date="2023" name="Arcadia Sci">
        <title>De novo assembly of a long-read Amblyomma americanum tick genome.</title>
        <authorList>
            <person name="Chou S."/>
            <person name="Poskanzer K.E."/>
            <person name="Rollins M."/>
            <person name="Thuy-Boun P.S."/>
        </authorList>
    </citation>
    <scope>NUCLEOTIDE SEQUENCE [LARGE SCALE GENOMIC DNA]</scope>
    <source>
        <strain evidence="1">F_SG_1</strain>
        <tissue evidence="1">Salivary glands</tissue>
    </source>
</reference>
<sequence>TQRPLLHLVSIAGWGRVFRAGCTLRCGVDTSQEPLAAGEVTSDSPQVTDGISDCFTAATVEALRLPLLELSAPQWRSCGDPK</sequence>
<evidence type="ECO:0000313" key="1">
    <source>
        <dbReference type="EMBL" id="KAK8777058.1"/>
    </source>
</evidence>
<accession>A0AAQ4ER21</accession>
<name>A0AAQ4ER21_AMBAM</name>
<feature type="non-terminal residue" evidence="1">
    <location>
        <position position="1"/>
    </location>
</feature>
<dbReference type="AlphaFoldDB" id="A0AAQ4ER21"/>
<organism evidence="1 2">
    <name type="scientific">Amblyomma americanum</name>
    <name type="common">Lone star tick</name>
    <dbReference type="NCBI Taxonomy" id="6943"/>
    <lineage>
        <taxon>Eukaryota</taxon>
        <taxon>Metazoa</taxon>
        <taxon>Ecdysozoa</taxon>
        <taxon>Arthropoda</taxon>
        <taxon>Chelicerata</taxon>
        <taxon>Arachnida</taxon>
        <taxon>Acari</taxon>
        <taxon>Parasitiformes</taxon>
        <taxon>Ixodida</taxon>
        <taxon>Ixodoidea</taxon>
        <taxon>Ixodidae</taxon>
        <taxon>Amblyomminae</taxon>
        <taxon>Amblyomma</taxon>
    </lineage>
</organism>
<keyword evidence="2" id="KW-1185">Reference proteome</keyword>
<protein>
    <submittedName>
        <fullName evidence="1">Uncharacterized protein</fullName>
    </submittedName>
</protein>